<feature type="region of interest" description="Disordered" evidence="1">
    <location>
        <begin position="89"/>
        <end position="109"/>
    </location>
</feature>
<gene>
    <name evidence="2" type="ORF">GPECTOR_6g505</name>
</gene>
<sequence>MLYIPPPPTRPCPEQVVSRRPADGDPERFAEPPVSPRVIREAVLRQLGIRLHSSHLMLDGNIAGYGSFKVPMNLRLSDDRQVELTVHVDRRGKPGSAAAGGAAAGSRAP</sequence>
<comment type="caution">
    <text evidence="2">The sequence shown here is derived from an EMBL/GenBank/DDBJ whole genome shotgun (WGS) entry which is preliminary data.</text>
</comment>
<feature type="region of interest" description="Disordered" evidence="1">
    <location>
        <begin position="1"/>
        <end position="33"/>
    </location>
</feature>
<feature type="compositionally biased region" description="Low complexity" evidence="1">
    <location>
        <begin position="94"/>
        <end position="109"/>
    </location>
</feature>
<dbReference type="STRING" id="33097.A0A150GV71"/>
<reference evidence="3" key="1">
    <citation type="journal article" date="2016" name="Nat. Commun.">
        <title>The Gonium pectorale genome demonstrates co-option of cell cycle regulation during the evolution of multicellularity.</title>
        <authorList>
            <person name="Hanschen E.R."/>
            <person name="Marriage T.N."/>
            <person name="Ferris P.J."/>
            <person name="Hamaji T."/>
            <person name="Toyoda A."/>
            <person name="Fujiyama A."/>
            <person name="Neme R."/>
            <person name="Noguchi H."/>
            <person name="Minakuchi Y."/>
            <person name="Suzuki M."/>
            <person name="Kawai-Toyooka H."/>
            <person name="Smith D.R."/>
            <person name="Sparks H."/>
            <person name="Anderson J."/>
            <person name="Bakaric R."/>
            <person name="Luria V."/>
            <person name="Karger A."/>
            <person name="Kirschner M.W."/>
            <person name="Durand P.M."/>
            <person name="Michod R.E."/>
            <person name="Nozaki H."/>
            <person name="Olson B.J."/>
        </authorList>
    </citation>
    <scope>NUCLEOTIDE SEQUENCE [LARGE SCALE GENOMIC DNA]</scope>
    <source>
        <strain evidence="3">NIES-2863</strain>
    </source>
</reference>
<feature type="compositionally biased region" description="Pro residues" evidence="1">
    <location>
        <begin position="1"/>
        <end position="11"/>
    </location>
</feature>
<dbReference type="AlphaFoldDB" id="A0A150GV71"/>
<dbReference type="OrthoDB" id="5555409at2759"/>
<dbReference type="EMBL" id="LSYV01000007">
    <property type="protein sequence ID" value="KXZ53588.1"/>
    <property type="molecule type" value="Genomic_DNA"/>
</dbReference>
<evidence type="ECO:0000313" key="3">
    <source>
        <dbReference type="Proteomes" id="UP000075714"/>
    </source>
</evidence>
<dbReference type="Proteomes" id="UP000075714">
    <property type="component" value="Unassembled WGS sequence"/>
</dbReference>
<evidence type="ECO:0000313" key="2">
    <source>
        <dbReference type="EMBL" id="KXZ53588.1"/>
    </source>
</evidence>
<proteinExistence type="predicted"/>
<feature type="compositionally biased region" description="Basic and acidic residues" evidence="1">
    <location>
        <begin position="20"/>
        <end position="30"/>
    </location>
</feature>
<evidence type="ECO:0000256" key="1">
    <source>
        <dbReference type="SAM" id="MobiDB-lite"/>
    </source>
</evidence>
<protein>
    <recommendedName>
        <fullName evidence="4">Ribosomal protein L9 C-terminal domain-containing protein</fullName>
    </recommendedName>
</protein>
<name>A0A150GV71_GONPE</name>
<keyword evidence="3" id="KW-1185">Reference proteome</keyword>
<evidence type="ECO:0008006" key="4">
    <source>
        <dbReference type="Google" id="ProtNLM"/>
    </source>
</evidence>
<accession>A0A150GV71</accession>
<organism evidence="2 3">
    <name type="scientific">Gonium pectorale</name>
    <name type="common">Green alga</name>
    <dbReference type="NCBI Taxonomy" id="33097"/>
    <lineage>
        <taxon>Eukaryota</taxon>
        <taxon>Viridiplantae</taxon>
        <taxon>Chlorophyta</taxon>
        <taxon>core chlorophytes</taxon>
        <taxon>Chlorophyceae</taxon>
        <taxon>CS clade</taxon>
        <taxon>Chlamydomonadales</taxon>
        <taxon>Volvocaceae</taxon>
        <taxon>Gonium</taxon>
    </lineage>
</organism>